<name>A0A9P8VNX8_9HYPO</name>
<proteinExistence type="predicted"/>
<organism evidence="3 4">
    <name type="scientific">Thelonectria olida</name>
    <dbReference type="NCBI Taxonomy" id="1576542"/>
    <lineage>
        <taxon>Eukaryota</taxon>
        <taxon>Fungi</taxon>
        <taxon>Dikarya</taxon>
        <taxon>Ascomycota</taxon>
        <taxon>Pezizomycotina</taxon>
        <taxon>Sordariomycetes</taxon>
        <taxon>Hypocreomycetidae</taxon>
        <taxon>Hypocreales</taxon>
        <taxon>Nectriaceae</taxon>
        <taxon>Thelonectria</taxon>
    </lineage>
</organism>
<gene>
    <name evidence="3" type="ORF">B0T10DRAFT_568570</name>
</gene>
<dbReference type="InterPro" id="IPR023753">
    <property type="entry name" value="FAD/NAD-binding_dom"/>
</dbReference>
<dbReference type="SUPFAM" id="SSF51905">
    <property type="entry name" value="FAD/NAD(P)-binding domain"/>
    <property type="match status" value="1"/>
</dbReference>
<accession>A0A9P8VNX8</accession>
<dbReference type="PANTHER" id="PTHR43539:SF68">
    <property type="entry name" value="FLAVIN-BINDING MONOOXYGENASE-LIKE PROTEIN (AFU_ORTHOLOGUE AFUA_4G09220)"/>
    <property type="match status" value="1"/>
</dbReference>
<dbReference type="InterPro" id="IPR036188">
    <property type="entry name" value="FAD/NAD-bd_sf"/>
</dbReference>
<dbReference type="PANTHER" id="PTHR43539">
    <property type="entry name" value="FLAVIN-BINDING MONOOXYGENASE-LIKE PROTEIN (AFU_ORTHOLOGUE AFUA_4G09220)"/>
    <property type="match status" value="1"/>
</dbReference>
<dbReference type="AlphaFoldDB" id="A0A9P8VNX8"/>
<dbReference type="Gene3D" id="3.50.50.60">
    <property type="entry name" value="FAD/NAD(P)-binding domain"/>
    <property type="match status" value="2"/>
</dbReference>
<dbReference type="Proteomes" id="UP000777438">
    <property type="component" value="Unassembled WGS sequence"/>
</dbReference>
<evidence type="ECO:0000313" key="3">
    <source>
        <dbReference type="EMBL" id="KAH6870989.1"/>
    </source>
</evidence>
<dbReference type="InterPro" id="IPR050982">
    <property type="entry name" value="Auxin_biosynth/cation_transpt"/>
</dbReference>
<reference evidence="3 4" key="1">
    <citation type="journal article" date="2021" name="Nat. Commun.">
        <title>Genetic determinants of endophytism in the Arabidopsis root mycobiome.</title>
        <authorList>
            <person name="Mesny F."/>
            <person name="Miyauchi S."/>
            <person name="Thiergart T."/>
            <person name="Pickel B."/>
            <person name="Atanasova L."/>
            <person name="Karlsson M."/>
            <person name="Huettel B."/>
            <person name="Barry K.W."/>
            <person name="Haridas S."/>
            <person name="Chen C."/>
            <person name="Bauer D."/>
            <person name="Andreopoulos W."/>
            <person name="Pangilinan J."/>
            <person name="LaButti K."/>
            <person name="Riley R."/>
            <person name="Lipzen A."/>
            <person name="Clum A."/>
            <person name="Drula E."/>
            <person name="Henrissat B."/>
            <person name="Kohler A."/>
            <person name="Grigoriev I.V."/>
            <person name="Martin F.M."/>
            <person name="Hacquard S."/>
        </authorList>
    </citation>
    <scope>NUCLEOTIDE SEQUENCE [LARGE SCALE GENOMIC DNA]</scope>
    <source>
        <strain evidence="3 4">MPI-CAGE-CH-0241</strain>
    </source>
</reference>
<dbReference type="EMBL" id="JAGPYM010000061">
    <property type="protein sequence ID" value="KAH6870989.1"/>
    <property type="molecule type" value="Genomic_DNA"/>
</dbReference>
<dbReference type="Pfam" id="PF07992">
    <property type="entry name" value="Pyr_redox_2"/>
    <property type="match status" value="1"/>
</dbReference>
<dbReference type="GO" id="GO:0004497">
    <property type="term" value="F:monooxygenase activity"/>
    <property type="evidence" value="ECO:0007669"/>
    <property type="project" value="TreeGrafter"/>
</dbReference>
<dbReference type="OrthoDB" id="74360at2759"/>
<evidence type="ECO:0000313" key="4">
    <source>
        <dbReference type="Proteomes" id="UP000777438"/>
    </source>
</evidence>
<dbReference type="GO" id="GO:0050660">
    <property type="term" value="F:flavin adenine dinucleotide binding"/>
    <property type="evidence" value="ECO:0007669"/>
    <property type="project" value="TreeGrafter"/>
</dbReference>
<protein>
    <recommendedName>
        <fullName evidence="2">FAD/NAD(P)-binding domain-containing protein</fullName>
    </recommendedName>
</protein>
<keyword evidence="1" id="KW-0560">Oxidoreductase</keyword>
<evidence type="ECO:0000259" key="2">
    <source>
        <dbReference type="Pfam" id="PF07992"/>
    </source>
</evidence>
<keyword evidence="4" id="KW-1185">Reference proteome</keyword>
<comment type="caution">
    <text evidence="3">The sequence shown here is derived from an EMBL/GenBank/DDBJ whole genome shotgun (WGS) entry which is preliminary data.</text>
</comment>
<feature type="domain" description="FAD/NAD(P)-binding" evidence="2">
    <location>
        <begin position="206"/>
        <end position="395"/>
    </location>
</feature>
<sequence length="664" mass="72464">MPAAVDSVPLYEEYPSRGNLRALMAEYPLPIIAPGTIETASLTAEGTIRQAAIVLDALNAALEGDDARALEEVFFFHQAYFKDVLALTFHLRTFTTPGVIAATLLELQKLRGFAGGFKLESAQFIPASPVLQFIDARFSFKTTTPAATSSGRVLLLPIKADGNVAIRWKIWVLSTQLENLDVHPEDEALLQGPAKKLDGIERIETDVFIIGGGNSAVALAARLKALGVESVLAERNAHPGDNWALRYDCMKFHIPTSFCNLPYMPYGPELQSPHLLTKAELAEHIRKYVASFNLNVINSVKIKLTTYDQAAKQWAINFETPAGPRTAISKHLVQATGIGSQKLYVPPIAGRNLYRGISVHSVDFKSGNKLKELGAKSVLVIGSANTAFDVMEDCHLAELQTTLNVRSPTYVIPLNYLCDKLSLGIYDDGVEAADRFIMTLPTRVESQLSQSVFRLLASREPQRYKALAAAGFPVINSTNPKAVLMSHLLERAGGHYVDVGTTKLIEDGKVGLKANVEPVAYTETGLRFSDGSTLDADAIVWCTGFADKDARYTLAEILGGETKVATKGLLGPSEIAARVDATWGLDAEGEVRGMWKRHLRQENYWVMGGYTQLHRWHSRNLALQIKADLAGVLPLAYRSTPTPRDKEGGSPNGVYHGPVRGCLL</sequence>
<evidence type="ECO:0000256" key="1">
    <source>
        <dbReference type="ARBA" id="ARBA00023002"/>
    </source>
</evidence>